<protein>
    <recommendedName>
        <fullName evidence="4">DUF4168 domain-containing protein</fullName>
    </recommendedName>
</protein>
<keyword evidence="1" id="KW-0732">Signal</keyword>
<feature type="signal peptide" evidence="1">
    <location>
        <begin position="1"/>
        <end position="29"/>
    </location>
</feature>
<feature type="chain" id="PRO_5046791249" description="DUF4168 domain-containing protein" evidence="1">
    <location>
        <begin position="30"/>
        <end position="137"/>
    </location>
</feature>
<keyword evidence="3" id="KW-1185">Reference proteome</keyword>
<evidence type="ECO:0000313" key="2">
    <source>
        <dbReference type="EMBL" id="MFC3207224.1"/>
    </source>
</evidence>
<dbReference type="RefSeq" id="WP_378221189.1">
    <property type="nucleotide sequence ID" value="NZ_JBHRTK010000012.1"/>
</dbReference>
<proteinExistence type="predicted"/>
<evidence type="ECO:0000313" key="3">
    <source>
        <dbReference type="Proteomes" id="UP001595583"/>
    </source>
</evidence>
<dbReference type="EMBL" id="JBHRTK010000012">
    <property type="protein sequence ID" value="MFC3207224.1"/>
    <property type="molecule type" value="Genomic_DNA"/>
</dbReference>
<comment type="caution">
    <text evidence="2">The sequence shown here is derived from an EMBL/GenBank/DDBJ whole genome shotgun (WGS) entry which is preliminary data.</text>
</comment>
<accession>A0ABV7KDN4</accession>
<evidence type="ECO:0008006" key="4">
    <source>
        <dbReference type="Google" id="ProtNLM"/>
    </source>
</evidence>
<organism evidence="2 3">
    <name type="scientific">Aquamicrobium soli</name>
    <dbReference type="NCBI Taxonomy" id="1811518"/>
    <lineage>
        <taxon>Bacteria</taxon>
        <taxon>Pseudomonadati</taxon>
        <taxon>Pseudomonadota</taxon>
        <taxon>Alphaproteobacteria</taxon>
        <taxon>Hyphomicrobiales</taxon>
        <taxon>Phyllobacteriaceae</taxon>
        <taxon>Aquamicrobium</taxon>
    </lineage>
</organism>
<dbReference type="Proteomes" id="UP001595583">
    <property type="component" value="Unassembled WGS sequence"/>
</dbReference>
<reference evidence="3" key="1">
    <citation type="journal article" date="2019" name="Int. J. Syst. Evol. Microbiol.">
        <title>The Global Catalogue of Microorganisms (GCM) 10K type strain sequencing project: providing services to taxonomists for standard genome sequencing and annotation.</title>
        <authorList>
            <consortium name="The Broad Institute Genomics Platform"/>
            <consortium name="The Broad Institute Genome Sequencing Center for Infectious Disease"/>
            <person name="Wu L."/>
            <person name="Ma J."/>
        </authorList>
    </citation>
    <scope>NUCLEOTIDE SEQUENCE [LARGE SCALE GENOMIC DNA]</scope>
    <source>
        <strain evidence="3">KCTC 52165</strain>
    </source>
</reference>
<name>A0ABV7KDN4_9HYPH</name>
<sequence length="137" mass="14775">MRSFNLKTSLTLVALTASALAVPFAGAYAAQGNHDGLMDVSPSPLFQGPRIDSIVNEVRGIDQGIAEGRQEKLITPAQANRMDRQSASIIRTAERTAAVDHGRVPSAQYNRLMRRVDHLNENLLNDTGRQSSMGSGS</sequence>
<evidence type="ECO:0000256" key="1">
    <source>
        <dbReference type="SAM" id="SignalP"/>
    </source>
</evidence>
<gene>
    <name evidence="2" type="ORF">ACFOHJ_13430</name>
</gene>